<keyword evidence="6" id="KW-0997">Cell inner membrane</keyword>
<evidence type="ECO:0000256" key="10">
    <source>
        <dbReference type="SAM" id="Phobius"/>
    </source>
</evidence>
<dbReference type="InterPro" id="IPR045584">
    <property type="entry name" value="Pilin-like"/>
</dbReference>
<dbReference type="GO" id="GO:0005886">
    <property type="term" value="C:plasma membrane"/>
    <property type="evidence" value="ECO:0007669"/>
    <property type="project" value="UniProtKB-SubCell"/>
</dbReference>
<organism evidence="11 12">
    <name type="scientific">Propionivibrio dicarboxylicus</name>
    <dbReference type="NCBI Taxonomy" id="83767"/>
    <lineage>
        <taxon>Bacteria</taxon>
        <taxon>Pseudomonadati</taxon>
        <taxon>Pseudomonadota</taxon>
        <taxon>Betaproteobacteria</taxon>
        <taxon>Rhodocyclales</taxon>
        <taxon>Rhodocyclaceae</taxon>
        <taxon>Propionivibrio</taxon>
    </lineage>
</organism>
<keyword evidence="4" id="KW-1003">Cell membrane</keyword>
<dbReference type="PROSITE" id="PS00409">
    <property type="entry name" value="PROKAR_NTER_METHYL"/>
    <property type="match status" value="1"/>
</dbReference>
<keyword evidence="7 10" id="KW-0812">Transmembrane</keyword>
<evidence type="ECO:0000313" key="11">
    <source>
        <dbReference type="EMBL" id="SDH21840.1"/>
    </source>
</evidence>
<keyword evidence="9 10" id="KW-0472">Membrane</keyword>
<dbReference type="EMBL" id="FNCY01000004">
    <property type="protein sequence ID" value="SDH21840.1"/>
    <property type="molecule type" value="Genomic_DNA"/>
</dbReference>
<protein>
    <recommendedName>
        <fullName evidence="3">Type II secretion system protein J</fullName>
    </recommendedName>
</protein>
<dbReference type="PANTHER" id="PTHR39583:SF2">
    <property type="entry name" value="TYPE II SECRETION SYSTEM PROTEIN J"/>
    <property type="match status" value="1"/>
</dbReference>
<dbReference type="STRING" id="83767.SAMN05660652_01427"/>
<proteinExistence type="inferred from homology"/>
<keyword evidence="12" id="KW-1185">Reference proteome</keyword>
<dbReference type="GO" id="GO:0015628">
    <property type="term" value="P:protein secretion by the type II secretion system"/>
    <property type="evidence" value="ECO:0007669"/>
    <property type="project" value="InterPro"/>
</dbReference>
<evidence type="ECO:0000256" key="8">
    <source>
        <dbReference type="ARBA" id="ARBA00022989"/>
    </source>
</evidence>
<dbReference type="InterPro" id="IPR051621">
    <property type="entry name" value="T2SS_protein_J"/>
</dbReference>
<evidence type="ECO:0000256" key="5">
    <source>
        <dbReference type="ARBA" id="ARBA00022481"/>
    </source>
</evidence>
<keyword evidence="5" id="KW-0488">Methylation</keyword>
<sequence length="202" mass="22392">MWRAKRTEHCHVGGFSLVELLVALTVFALASLIAYRGLNSMAATKAELDAEIRFWRALGNVFERMEMDFSLALAHPLRETPDRLGAPFQGASATEGFVIDLVRQDGDRTPVQLRYRCQNRTLTLSMRPVNVALTAAAATPVGGEQTTVLWQGIERCEAAFLGSAGVWRSDWPGGEAQSRPQGMRIRLAMPGHGQFERVYYLP</sequence>
<dbReference type="Pfam" id="PF07963">
    <property type="entry name" value="N_methyl"/>
    <property type="match status" value="1"/>
</dbReference>
<evidence type="ECO:0000256" key="3">
    <source>
        <dbReference type="ARBA" id="ARBA00021539"/>
    </source>
</evidence>
<keyword evidence="8 10" id="KW-1133">Transmembrane helix</keyword>
<dbReference type="AlphaFoldDB" id="A0A1G8ANI2"/>
<evidence type="ECO:0000313" key="12">
    <source>
        <dbReference type="Proteomes" id="UP000198607"/>
    </source>
</evidence>
<comment type="similarity">
    <text evidence="2">Belongs to the GSP J family.</text>
</comment>
<evidence type="ECO:0000256" key="2">
    <source>
        <dbReference type="ARBA" id="ARBA00011084"/>
    </source>
</evidence>
<dbReference type="RefSeq" id="WP_176785791.1">
    <property type="nucleotide sequence ID" value="NZ_FNCY01000004.1"/>
</dbReference>
<name>A0A1G8ANI2_9RHOO</name>
<comment type="subcellular location">
    <subcellularLocation>
        <location evidence="1">Cell inner membrane</location>
        <topology evidence="1">Single-pass membrane protein</topology>
    </subcellularLocation>
</comment>
<dbReference type="InterPro" id="IPR012902">
    <property type="entry name" value="N_methyl_site"/>
</dbReference>
<dbReference type="InterPro" id="IPR010055">
    <property type="entry name" value="T2SS_protein-GspJ"/>
</dbReference>
<dbReference type="NCBIfam" id="TIGR02532">
    <property type="entry name" value="IV_pilin_GFxxxE"/>
    <property type="match status" value="1"/>
</dbReference>
<dbReference type="Pfam" id="PF11612">
    <property type="entry name" value="T2SSJ"/>
    <property type="match status" value="1"/>
</dbReference>
<evidence type="ECO:0000256" key="1">
    <source>
        <dbReference type="ARBA" id="ARBA00004377"/>
    </source>
</evidence>
<gene>
    <name evidence="11" type="ORF">SAMN05660652_01427</name>
</gene>
<reference evidence="11 12" key="1">
    <citation type="submission" date="2016-10" db="EMBL/GenBank/DDBJ databases">
        <authorList>
            <person name="de Groot N.N."/>
        </authorList>
    </citation>
    <scope>NUCLEOTIDE SEQUENCE [LARGE SCALE GENOMIC DNA]</scope>
    <source>
        <strain evidence="11 12">DSM 5885</strain>
    </source>
</reference>
<feature type="transmembrane region" description="Helical" evidence="10">
    <location>
        <begin position="12"/>
        <end position="35"/>
    </location>
</feature>
<evidence type="ECO:0000256" key="7">
    <source>
        <dbReference type="ARBA" id="ARBA00022692"/>
    </source>
</evidence>
<evidence type="ECO:0000256" key="4">
    <source>
        <dbReference type="ARBA" id="ARBA00022475"/>
    </source>
</evidence>
<accession>A0A1G8ANI2</accession>
<evidence type="ECO:0000256" key="6">
    <source>
        <dbReference type="ARBA" id="ARBA00022519"/>
    </source>
</evidence>
<dbReference type="Proteomes" id="UP000198607">
    <property type="component" value="Unassembled WGS sequence"/>
</dbReference>
<dbReference type="GO" id="GO:0015627">
    <property type="term" value="C:type II protein secretion system complex"/>
    <property type="evidence" value="ECO:0007669"/>
    <property type="project" value="InterPro"/>
</dbReference>
<dbReference type="SUPFAM" id="SSF54523">
    <property type="entry name" value="Pili subunits"/>
    <property type="match status" value="1"/>
</dbReference>
<dbReference type="PANTHER" id="PTHR39583">
    <property type="entry name" value="TYPE II SECRETION SYSTEM PROTEIN J-RELATED"/>
    <property type="match status" value="1"/>
</dbReference>
<evidence type="ECO:0000256" key="9">
    <source>
        <dbReference type="ARBA" id="ARBA00023136"/>
    </source>
</evidence>